<dbReference type="Proteomes" id="UP000095347">
    <property type="component" value="Unassembled WGS sequence"/>
</dbReference>
<evidence type="ECO:0000313" key="2">
    <source>
        <dbReference type="Proteomes" id="UP000095347"/>
    </source>
</evidence>
<evidence type="ECO:0000313" key="1">
    <source>
        <dbReference type="EMBL" id="OEJ67628.1"/>
    </source>
</evidence>
<comment type="caution">
    <text evidence="1">The sequence shown here is derived from an EMBL/GenBank/DDBJ whole genome shotgun (WGS) entry which is preliminary data.</text>
</comment>
<accession>A0A1E5Q996</accession>
<dbReference type="InterPro" id="IPR046734">
    <property type="entry name" value="DUF6626"/>
</dbReference>
<name>A0A1E5Q996_9PROT</name>
<sequence length="99" mass="11753">MRLYEITNELLHRRVFEFLRGNGIVKNGAIYSTDYMDMSRGYLNVLLNTNAEPSRKAYRNLKWKLEEIIAGPYQEETKSEIEKFIYEIDKRLNKNETAS</sequence>
<dbReference type="RefSeq" id="WP_069957781.1">
    <property type="nucleotide sequence ID" value="NZ_MCGG01000021.1"/>
</dbReference>
<reference evidence="2" key="1">
    <citation type="submission" date="2016-07" db="EMBL/GenBank/DDBJ databases">
        <authorList>
            <person name="Florea S."/>
            <person name="Webb J.S."/>
            <person name="Jaromczyk J."/>
            <person name="Schardl C.L."/>
        </authorList>
    </citation>
    <scope>NUCLEOTIDE SEQUENCE [LARGE SCALE GENOMIC DNA]</scope>
    <source>
        <strain evidence="2">MV-1</strain>
    </source>
</reference>
<gene>
    <name evidence="1" type="ORF">BEN30_09415</name>
</gene>
<organism evidence="1 2">
    <name type="scientific">Magnetovibrio blakemorei</name>
    <dbReference type="NCBI Taxonomy" id="28181"/>
    <lineage>
        <taxon>Bacteria</taxon>
        <taxon>Pseudomonadati</taxon>
        <taxon>Pseudomonadota</taxon>
        <taxon>Alphaproteobacteria</taxon>
        <taxon>Rhodospirillales</taxon>
        <taxon>Magnetovibrionaceae</taxon>
        <taxon>Magnetovibrio</taxon>
    </lineage>
</organism>
<proteinExistence type="predicted"/>
<keyword evidence="2" id="KW-1185">Reference proteome</keyword>
<protein>
    <submittedName>
        <fullName evidence="1">Uncharacterized protein</fullName>
    </submittedName>
</protein>
<dbReference type="Pfam" id="PF20331">
    <property type="entry name" value="DUF6626"/>
    <property type="match status" value="1"/>
</dbReference>
<dbReference type="AlphaFoldDB" id="A0A1E5Q996"/>
<dbReference type="EMBL" id="MCGG01000021">
    <property type="protein sequence ID" value="OEJ67628.1"/>
    <property type="molecule type" value="Genomic_DNA"/>
</dbReference>
<dbReference type="STRING" id="28181.BEN30_09415"/>